<evidence type="ECO:0000313" key="2">
    <source>
        <dbReference type="Proteomes" id="UP000002402"/>
    </source>
</evidence>
<dbReference type="Pfam" id="PF11583">
    <property type="entry name" value="AurF"/>
    <property type="match status" value="1"/>
</dbReference>
<evidence type="ECO:0000313" key="1">
    <source>
        <dbReference type="EMBL" id="ABF92006.1"/>
    </source>
</evidence>
<proteinExistence type="predicted"/>
<name>Q1DCS4_MYXXD</name>
<dbReference type="KEGG" id="mxa:MXAN_1292"/>
<reference evidence="1 2" key="1">
    <citation type="journal article" date="2006" name="Proc. Natl. Acad. Sci. U.S.A.">
        <title>Evolution of sensory complexity recorded in a myxobacterial genome.</title>
        <authorList>
            <person name="Goldman B.S."/>
            <person name="Nierman W.C."/>
            <person name="Kaiser D."/>
            <person name="Slater S.C."/>
            <person name="Durkin A.S."/>
            <person name="Eisen J.A."/>
            <person name="Ronning C.M."/>
            <person name="Barbazuk W.B."/>
            <person name="Blanchard M."/>
            <person name="Field C."/>
            <person name="Halling C."/>
            <person name="Hinkle G."/>
            <person name="Iartchuk O."/>
            <person name="Kim H.S."/>
            <person name="Mackenzie C."/>
            <person name="Madupu R."/>
            <person name="Miller N."/>
            <person name="Shvartsbeyn A."/>
            <person name="Sullivan S.A."/>
            <person name="Vaudin M."/>
            <person name="Wiegand R."/>
            <person name="Kaplan H.B."/>
        </authorList>
    </citation>
    <scope>NUCLEOTIDE SEQUENCE [LARGE SCALE GENOMIC DNA]</scope>
    <source>
        <strain evidence="2">DK1622</strain>
    </source>
</reference>
<protein>
    <recommendedName>
        <fullName evidence="3">Diiron oxygenase</fullName>
    </recommendedName>
</protein>
<dbReference type="HOGENOM" id="CLU_070306_0_0_7"/>
<dbReference type="STRING" id="246197.MXAN_1292"/>
<accession>Q1DCS4</accession>
<evidence type="ECO:0008006" key="3">
    <source>
        <dbReference type="Google" id="ProtNLM"/>
    </source>
</evidence>
<dbReference type="EnsemblBacteria" id="ABF92006">
    <property type="protein sequence ID" value="ABF92006"/>
    <property type="gene ID" value="MXAN_1292"/>
</dbReference>
<organism evidence="1 2">
    <name type="scientific">Myxococcus xanthus (strain DK1622)</name>
    <dbReference type="NCBI Taxonomy" id="246197"/>
    <lineage>
        <taxon>Bacteria</taxon>
        <taxon>Pseudomonadati</taxon>
        <taxon>Myxococcota</taxon>
        <taxon>Myxococcia</taxon>
        <taxon>Myxococcales</taxon>
        <taxon>Cystobacterineae</taxon>
        <taxon>Myxococcaceae</taxon>
        <taxon>Myxococcus</taxon>
    </lineage>
</organism>
<dbReference type="Gene3D" id="1.10.620.20">
    <property type="entry name" value="Ribonucleotide Reductase, subunit A"/>
    <property type="match status" value="1"/>
</dbReference>
<keyword evidence="2" id="KW-1185">Reference proteome</keyword>
<dbReference type="InterPro" id="IPR025859">
    <property type="entry name" value="AurF/CmlI"/>
</dbReference>
<dbReference type="eggNOG" id="ENOG50315FY">
    <property type="taxonomic scope" value="Bacteria"/>
</dbReference>
<sequence>MRRQTPPARLQTRNDSPLQLKADDGALVTQPLSGDSSAARRFLTRLGPHWARQAAVKNKEPSLTELLEPAKPDFAERLLPFRDHPTYQGLDEAMKRRVLSCGWLIYNERVVRVELDVVNPVCNDVLLSKLPGATSQAARESMAQALVDEAYHILLVVRACRLTREQRGLEDLRLPVVGVVRRMHARQASCAEAWQRDLVQLMTGVATEMCISRYLSLLSTASEIQAFNRVTTALHQQDEASHVDLFGTLARDVFNALEPVQQEFVREILPLPWLWFSEGEADVWRSVLLQLGIPRADVMMDDCIANKLLSANERAMTDAQKFSEALGIDNIHWDRAAALL</sequence>
<dbReference type="GO" id="GO:0016491">
    <property type="term" value="F:oxidoreductase activity"/>
    <property type="evidence" value="ECO:0007669"/>
    <property type="project" value="InterPro"/>
</dbReference>
<dbReference type="EMBL" id="CP000113">
    <property type="protein sequence ID" value="ABF92006.1"/>
    <property type="molecule type" value="Genomic_DNA"/>
</dbReference>
<dbReference type="Proteomes" id="UP000002402">
    <property type="component" value="Chromosome"/>
</dbReference>
<gene>
    <name evidence="1" type="ordered locus">MXAN_1292</name>
</gene>
<dbReference type="InterPro" id="IPR012348">
    <property type="entry name" value="RNR-like"/>
</dbReference>
<dbReference type="AlphaFoldDB" id="Q1DCS4"/>